<accession>A0A6G9HE63</accession>
<reference evidence="2" key="1">
    <citation type="journal article" date="2020" name="MBio">
        <title>A New Family of DNA Viruses Causing Disease in Crustaceans from Diverse Aquatic Biomes.</title>
        <authorList>
            <person name="Subramaniam K."/>
            <person name="Behringer D.C."/>
            <person name="Bojko J."/>
            <person name="Yutin N."/>
            <person name="Clark A.S."/>
            <person name="Bateman K.S."/>
            <person name="van Aerle R."/>
            <person name="Bass D."/>
            <person name="Kerr R.C."/>
            <person name="Koonin E.V."/>
            <person name="Stentiford G.D."/>
            <person name="Waltzek T.B."/>
        </authorList>
    </citation>
    <scope>NUCLEOTIDE SEQUENCE</scope>
</reference>
<evidence type="ECO:0000313" key="2">
    <source>
        <dbReference type="EMBL" id="QIQ08626.1"/>
    </source>
</evidence>
<evidence type="ECO:0000256" key="1">
    <source>
        <dbReference type="SAM" id="MobiDB-lite"/>
    </source>
</evidence>
<feature type="region of interest" description="Disordered" evidence="1">
    <location>
        <begin position="32"/>
        <end position="99"/>
    </location>
</feature>
<protein>
    <submittedName>
        <fullName evidence="2">Uncharacterized protein</fullName>
    </submittedName>
</protein>
<sequence>MDLLQDNRRKNMVVITALLVQYLLYHKHFSRAAAGNDGPSDVHARIGEAEEEGAKALPQPRDDRLALPQPRDDRLALPQPPQQSLVSVRQKVKSAKKRR</sequence>
<feature type="compositionally biased region" description="Basic residues" evidence="1">
    <location>
        <begin position="90"/>
        <end position="99"/>
    </location>
</feature>
<proteinExistence type="predicted"/>
<gene>
    <name evidence="2" type="primary">ORF5</name>
</gene>
<name>A0A6G9HE63_9VIRU</name>
<organism evidence="2">
    <name type="scientific">Panulirus argus virus 1</name>
    <dbReference type="NCBI Taxonomy" id="380624"/>
    <lineage>
        <taxon>Viruses</taxon>
    </lineage>
</organism>
<feature type="compositionally biased region" description="Basic and acidic residues" evidence="1">
    <location>
        <begin position="40"/>
        <end position="75"/>
    </location>
</feature>
<dbReference type="EMBL" id="MN604017">
    <property type="protein sequence ID" value="QIQ08626.1"/>
    <property type="molecule type" value="Genomic_DNA"/>
</dbReference>